<accession>A0A263DBF2</accession>
<dbReference type="AlphaFoldDB" id="A0A263DBF2"/>
<dbReference type="RefSeq" id="WP_094861084.1">
    <property type="nucleotide sequence ID" value="NZ_NKYE01000001.1"/>
</dbReference>
<dbReference type="Proteomes" id="UP000242444">
    <property type="component" value="Unassembled WGS sequence"/>
</dbReference>
<dbReference type="EMBL" id="NKYE01000001">
    <property type="protein sequence ID" value="OZM75308.1"/>
    <property type="molecule type" value="Genomic_DNA"/>
</dbReference>
<comment type="caution">
    <text evidence="1">The sequence shown here is derived from an EMBL/GenBank/DDBJ whole genome shotgun (WGS) entry which is preliminary data.</text>
</comment>
<dbReference type="OrthoDB" id="3630293at2"/>
<sequence>MEQTWAIKGCYANWRLTVTATPPEEPEEEHAPDCDFQGIADYFSEVVNRYELGRDMDRLGSGQGWRLM</sequence>
<evidence type="ECO:0000313" key="1">
    <source>
        <dbReference type="EMBL" id="OZM75308.1"/>
    </source>
</evidence>
<name>A0A263DBF2_9PSEU</name>
<keyword evidence="2" id="KW-1185">Reference proteome</keyword>
<evidence type="ECO:0000313" key="2">
    <source>
        <dbReference type="Proteomes" id="UP000242444"/>
    </source>
</evidence>
<protein>
    <submittedName>
        <fullName evidence="1">Uncharacterized protein</fullName>
    </submittedName>
</protein>
<reference evidence="1 2" key="1">
    <citation type="submission" date="2017-07" db="EMBL/GenBank/DDBJ databases">
        <title>Amycolatopsis antarcticus sp. nov., isolated from the surface of an Antarcticus brown macroalga.</title>
        <authorList>
            <person name="Wang J."/>
            <person name="Leiva S."/>
            <person name="Huang J."/>
            <person name="Huang Y."/>
        </authorList>
    </citation>
    <scope>NUCLEOTIDE SEQUENCE [LARGE SCALE GENOMIC DNA]</scope>
    <source>
        <strain evidence="1 2">AU-G6</strain>
    </source>
</reference>
<proteinExistence type="predicted"/>
<gene>
    <name evidence="1" type="ORF">CFN78_02245</name>
</gene>
<dbReference type="InParanoid" id="A0A263DBF2"/>
<organism evidence="1 2">
    <name type="scientific">Amycolatopsis antarctica</name>
    <dbReference type="NCBI Taxonomy" id="1854586"/>
    <lineage>
        <taxon>Bacteria</taxon>
        <taxon>Bacillati</taxon>
        <taxon>Actinomycetota</taxon>
        <taxon>Actinomycetes</taxon>
        <taxon>Pseudonocardiales</taxon>
        <taxon>Pseudonocardiaceae</taxon>
        <taxon>Amycolatopsis</taxon>
    </lineage>
</organism>